<dbReference type="EMBL" id="MQUB01000001">
    <property type="protein sequence ID" value="PQB04391.1"/>
    <property type="molecule type" value="Genomic_DNA"/>
</dbReference>
<dbReference type="Proteomes" id="UP000239800">
    <property type="component" value="Unassembled WGS sequence"/>
</dbReference>
<dbReference type="PANTHER" id="PTHR34406:SF1">
    <property type="entry name" value="PROTEIN YCEI"/>
    <property type="match status" value="1"/>
</dbReference>
<dbReference type="SMART" id="SM00867">
    <property type="entry name" value="YceI"/>
    <property type="match status" value="1"/>
</dbReference>
<dbReference type="InterPro" id="IPR007372">
    <property type="entry name" value="Lipid/polyisoprenoid-bd_YceI"/>
</dbReference>
<dbReference type="PANTHER" id="PTHR34406">
    <property type="entry name" value="PROTEIN YCEI"/>
    <property type="match status" value="1"/>
</dbReference>
<keyword evidence="3" id="KW-1185">Reference proteome</keyword>
<evidence type="ECO:0000259" key="1">
    <source>
        <dbReference type="SMART" id="SM00867"/>
    </source>
</evidence>
<evidence type="ECO:0000313" key="3">
    <source>
        <dbReference type="Proteomes" id="UP000239800"/>
    </source>
</evidence>
<dbReference type="Gene3D" id="2.40.128.110">
    <property type="entry name" value="Lipid/polyisoprenoid-binding, YceI-like"/>
    <property type="match status" value="1"/>
</dbReference>
<comment type="caution">
    <text evidence="2">The sequence shown here is derived from an EMBL/GenBank/DDBJ whole genome shotgun (WGS) entry which is preliminary data.</text>
</comment>
<organism evidence="2 3">
    <name type="scientific">Aureitalea marina</name>
    <dbReference type="NCBI Taxonomy" id="930804"/>
    <lineage>
        <taxon>Bacteria</taxon>
        <taxon>Pseudomonadati</taxon>
        <taxon>Bacteroidota</taxon>
        <taxon>Flavobacteriia</taxon>
        <taxon>Flavobacteriales</taxon>
        <taxon>Flavobacteriaceae</taxon>
        <taxon>Aureitalea</taxon>
    </lineage>
</organism>
<dbReference type="AlphaFoldDB" id="A0A2S7KP44"/>
<proteinExistence type="predicted"/>
<dbReference type="InterPro" id="IPR036761">
    <property type="entry name" value="TTHA0802/YceI-like_sf"/>
</dbReference>
<gene>
    <name evidence="2" type="ORF">BST85_05385</name>
</gene>
<dbReference type="Pfam" id="PF04264">
    <property type="entry name" value="YceI"/>
    <property type="match status" value="1"/>
</dbReference>
<sequence>MSFVFLDGDVEGSISGFVFNGRIDTNDLTLSEIKGSVETKSLDTNNWLRSRHLRSKKYFAVKDYPRLQFVGESIERGIHGYTLTGQLTIKGITNEVSLDLRQEVDELTVSGMINTQDFDIDIHDEVDRNRVKFTVVLPLTGN</sequence>
<reference evidence="2 3" key="1">
    <citation type="submission" date="2016-11" db="EMBL/GenBank/DDBJ databases">
        <title>Trade-off between light-utilization and light-protection in marine flavobacteria.</title>
        <authorList>
            <person name="Kumagai Y."/>
        </authorList>
    </citation>
    <scope>NUCLEOTIDE SEQUENCE [LARGE SCALE GENOMIC DNA]</scope>
    <source>
        <strain evidence="2 3">NBRC 107741</strain>
    </source>
</reference>
<dbReference type="SUPFAM" id="SSF101874">
    <property type="entry name" value="YceI-like"/>
    <property type="match status" value="1"/>
</dbReference>
<accession>A0A2S7KP44</accession>
<feature type="domain" description="Lipid/polyisoprenoid-binding YceI-like" evidence="1">
    <location>
        <begin position="2"/>
        <end position="140"/>
    </location>
</feature>
<name>A0A2S7KP44_9FLAO</name>
<evidence type="ECO:0000313" key="2">
    <source>
        <dbReference type="EMBL" id="PQB04391.1"/>
    </source>
</evidence>
<protein>
    <recommendedName>
        <fullName evidence="1">Lipid/polyisoprenoid-binding YceI-like domain-containing protein</fullName>
    </recommendedName>
</protein>